<comment type="catalytic activity">
    <reaction evidence="1">
        <text>ATP + protein L-histidine = ADP + protein N-phospho-L-histidine.</text>
        <dbReference type="EC" id="2.7.13.3"/>
    </reaction>
</comment>
<dbReference type="PRINTS" id="PR00344">
    <property type="entry name" value="BCTRLSENSOR"/>
</dbReference>
<evidence type="ECO:0000256" key="11">
    <source>
        <dbReference type="ARBA" id="ARBA00023012"/>
    </source>
</evidence>
<keyword evidence="6 13" id="KW-0812">Transmembrane</keyword>
<keyword evidence="10 13" id="KW-1133">Transmembrane helix</keyword>
<gene>
    <name evidence="16" type="ORF">GCM10007907_12530</name>
</gene>
<dbReference type="InterPro" id="IPR003660">
    <property type="entry name" value="HAMP_dom"/>
</dbReference>
<keyword evidence="7" id="KW-0547">Nucleotide-binding</keyword>
<dbReference type="InterPro" id="IPR036890">
    <property type="entry name" value="HATPase_C_sf"/>
</dbReference>
<accession>A0ABQ5YDB1</accession>
<evidence type="ECO:0000256" key="5">
    <source>
        <dbReference type="ARBA" id="ARBA00022679"/>
    </source>
</evidence>
<dbReference type="Pfam" id="PF00512">
    <property type="entry name" value="HisKA"/>
    <property type="match status" value="1"/>
</dbReference>
<dbReference type="CDD" id="cd00075">
    <property type="entry name" value="HATPase"/>
    <property type="match status" value="1"/>
</dbReference>
<comment type="caution">
    <text evidence="16">The sequence shown here is derived from an EMBL/GenBank/DDBJ whole genome shotgun (WGS) entry which is preliminary data.</text>
</comment>
<evidence type="ECO:0000256" key="6">
    <source>
        <dbReference type="ARBA" id="ARBA00022692"/>
    </source>
</evidence>
<evidence type="ECO:0000256" key="12">
    <source>
        <dbReference type="ARBA" id="ARBA00023136"/>
    </source>
</evidence>
<dbReference type="PROSITE" id="PS50885">
    <property type="entry name" value="HAMP"/>
    <property type="match status" value="1"/>
</dbReference>
<dbReference type="InterPro" id="IPR005467">
    <property type="entry name" value="His_kinase_dom"/>
</dbReference>
<dbReference type="InterPro" id="IPR050428">
    <property type="entry name" value="TCS_sensor_his_kinase"/>
</dbReference>
<dbReference type="PROSITE" id="PS50109">
    <property type="entry name" value="HIS_KIN"/>
    <property type="match status" value="1"/>
</dbReference>
<dbReference type="PANTHER" id="PTHR45436">
    <property type="entry name" value="SENSOR HISTIDINE KINASE YKOH"/>
    <property type="match status" value="1"/>
</dbReference>
<dbReference type="SUPFAM" id="SSF47384">
    <property type="entry name" value="Homodimeric domain of signal transducing histidine kinase"/>
    <property type="match status" value="1"/>
</dbReference>
<dbReference type="SUPFAM" id="SSF55874">
    <property type="entry name" value="ATPase domain of HSP90 chaperone/DNA topoisomerase II/histidine kinase"/>
    <property type="match status" value="1"/>
</dbReference>
<dbReference type="GO" id="GO:0016301">
    <property type="term" value="F:kinase activity"/>
    <property type="evidence" value="ECO:0007669"/>
    <property type="project" value="UniProtKB-KW"/>
</dbReference>
<proteinExistence type="predicted"/>
<evidence type="ECO:0000259" key="14">
    <source>
        <dbReference type="PROSITE" id="PS50109"/>
    </source>
</evidence>
<dbReference type="SMART" id="SM00387">
    <property type="entry name" value="HATPase_c"/>
    <property type="match status" value="1"/>
</dbReference>
<keyword evidence="12 13" id="KW-0472">Membrane</keyword>
<dbReference type="Gene3D" id="3.30.565.10">
    <property type="entry name" value="Histidine kinase-like ATPase, C-terminal domain"/>
    <property type="match status" value="1"/>
</dbReference>
<evidence type="ECO:0000256" key="9">
    <source>
        <dbReference type="ARBA" id="ARBA00022840"/>
    </source>
</evidence>
<evidence type="ECO:0000256" key="4">
    <source>
        <dbReference type="ARBA" id="ARBA00022553"/>
    </source>
</evidence>
<reference evidence="17" key="1">
    <citation type="journal article" date="2019" name="Int. J. Syst. Evol. Microbiol.">
        <title>The Global Catalogue of Microorganisms (GCM) 10K type strain sequencing project: providing services to taxonomists for standard genome sequencing and annotation.</title>
        <authorList>
            <consortium name="The Broad Institute Genomics Platform"/>
            <consortium name="The Broad Institute Genome Sequencing Center for Infectious Disease"/>
            <person name="Wu L."/>
            <person name="Ma J."/>
        </authorList>
    </citation>
    <scope>NUCLEOTIDE SEQUENCE [LARGE SCALE GENOMIC DNA]</scope>
    <source>
        <strain evidence="17">NBRC 110044</strain>
    </source>
</reference>
<dbReference type="CDD" id="cd00082">
    <property type="entry name" value="HisKA"/>
    <property type="match status" value="1"/>
</dbReference>
<keyword evidence="11" id="KW-0902">Two-component regulatory system</keyword>
<evidence type="ECO:0000256" key="8">
    <source>
        <dbReference type="ARBA" id="ARBA00022777"/>
    </source>
</evidence>
<dbReference type="RefSeq" id="WP_284195583.1">
    <property type="nucleotide sequence ID" value="NZ_BSOG01000001.1"/>
</dbReference>
<keyword evidence="17" id="KW-1185">Reference proteome</keyword>
<protein>
    <recommendedName>
        <fullName evidence="3">histidine kinase</fullName>
        <ecNumber evidence="3">2.7.13.3</ecNumber>
    </recommendedName>
</protein>
<dbReference type="Proteomes" id="UP001156706">
    <property type="component" value="Unassembled WGS sequence"/>
</dbReference>
<dbReference type="Gene3D" id="1.10.287.130">
    <property type="match status" value="1"/>
</dbReference>
<sequence length="463" mass="51254">MNSLFRPTLIRRVVLALLAAFSLVWLLLLAVMFTTGNSDTELDTGLRDVASELRSNLLQLKSDEEAVAATQTTSNMINGMYRRNDIPSLVLFQLYDQDGRLMYRTTQAAGQVLNQQAEHIQDQQLLGRRYRVHTVTASRWTLTVAASQVDAGWMLQSLAEDLTLYLLIAFPCIALPVWIAVRQGIRPLRQFSQFIAARSIDDLSPITLPVRHEELKPLHHALNQLLDQLRLKVAREHSFVHDAAHELRTPMAVIAAQAHVLTLAATPSERQEAKQQLEHAIARCAHLVQQLLQLARLDPAAPQTLRQLDAAQLLRQEIALQAPKAFAKQQELALDTPDHLPCQLAESAFQCVIHNLLDNAIRYTPQGSHIDIALQQTQQSLLLSVRDDGPGIAAEQQDMVFERFHRGQHLDSSGSGLGLAIVKQAIQRLGGQITLEAGLQGKGCCFTVSIPLSAPGAPPPTLR</sequence>
<keyword evidence="5" id="KW-0808">Transferase</keyword>
<evidence type="ECO:0000259" key="15">
    <source>
        <dbReference type="PROSITE" id="PS50885"/>
    </source>
</evidence>
<keyword evidence="9" id="KW-0067">ATP-binding</keyword>
<feature type="domain" description="HAMP" evidence="15">
    <location>
        <begin position="182"/>
        <end position="234"/>
    </location>
</feature>
<dbReference type="InterPro" id="IPR003661">
    <property type="entry name" value="HisK_dim/P_dom"/>
</dbReference>
<evidence type="ECO:0000256" key="10">
    <source>
        <dbReference type="ARBA" id="ARBA00022989"/>
    </source>
</evidence>
<dbReference type="InterPro" id="IPR036097">
    <property type="entry name" value="HisK_dim/P_sf"/>
</dbReference>
<dbReference type="EC" id="2.7.13.3" evidence="3"/>
<organism evidence="16 17">
    <name type="scientific">Chitinimonas prasina</name>
    <dbReference type="NCBI Taxonomy" id="1434937"/>
    <lineage>
        <taxon>Bacteria</taxon>
        <taxon>Pseudomonadati</taxon>
        <taxon>Pseudomonadota</taxon>
        <taxon>Betaproteobacteria</taxon>
        <taxon>Neisseriales</taxon>
        <taxon>Chitinibacteraceae</taxon>
        <taxon>Chitinimonas</taxon>
    </lineage>
</organism>
<evidence type="ECO:0000313" key="17">
    <source>
        <dbReference type="Proteomes" id="UP001156706"/>
    </source>
</evidence>
<keyword evidence="4" id="KW-0597">Phosphoprotein</keyword>
<dbReference type="SMART" id="SM00388">
    <property type="entry name" value="HisKA"/>
    <property type="match status" value="1"/>
</dbReference>
<dbReference type="InterPro" id="IPR004358">
    <property type="entry name" value="Sig_transdc_His_kin-like_C"/>
</dbReference>
<dbReference type="Pfam" id="PF02518">
    <property type="entry name" value="HATPase_c"/>
    <property type="match status" value="1"/>
</dbReference>
<dbReference type="EMBL" id="BSOG01000001">
    <property type="protein sequence ID" value="GLR12463.1"/>
    <property type="molecule type" value="Genomic_DNA"/>
</dbReference>
<dbReference type="PANTHER" id="PTHR45436:SF14">
    <property type="entry name" value="SENSOR PROTEIN QSEC"/>
    <property type="match status" value="1"/>
</dbReference>
<evidence type="ECO:0000256" key="13">
    <source>
        <dbReference type="SAM" id="Phobius"/>
    </source>
</evidence>
<name>A0ABQ5YDB1_9NEIS</name>
<evidence type="ECO:0000256" key="7">
    <source>
        <dbReference type="ARBA" id="ARBA00022741"/>
    </source>
</evidence>
<feature type="transmembrane region" description="Helical" evidence="13">
    <location>
        <begin position="162"/>
        <end position="181"/>
    </location>
</feature>
<evidence type="ECO:0000256" key="3">
    <source>
        <dbReference type="ARBA" id="ARBA00012438"/>
    </source>
</evidence>
<comment type="subcellular location">
    <subcellularLocation>
        <location evidence="2">Membrane</location>
        <topology evidence="2">Multi-pass membrane protein</topology>
    </subcellularLocation>
</comment>
<keyword evidence="8 16" id="KW-0418">Kinase</keyword>
<dbReference type="InterPro" id="IPR003594">
    <property type="entry name" value="HATPase_dom"/>
</dbReference>
<evidence type="ECO:0000313" key="16">
    <source>
        <dbReference type="EMBL" id="GLR12463.1"/>
    </source>
</evidence>
<evidence type="ECO:0000256" key="1">
    <source>
        <dbReference type="ARBA" id="ARBA00000085"/>
    </source>
</evidence>
<feature type="domain" description="Histidine kinase" evidence="14">
    <location>
        <begin position="242"/>
        <end position="454"/>
    </location>
</feature>
<evidence type="ECO:0000256" key="2">
    <source>
        <dbReference type="ARBA" id="ARBA00004141"/>
    </source>
</evidence>